<feature type="non-terminal residue" evidence="2">
    <location>
        <position position="108"/>
    </location>
</feature>
<proteinExistence type="predicted"/>
<protein>
    <recommendedName>
        <fullName evidence="4">Secreted protein</fullName>
    </recommendedName>
</protein>
<reference evidence="2 3" key="1">
    <citation type="journal article" date="2023" name="Life. Sci Alliance">
        <title>Evolutionary insights into 3D genome organization and epigenetic landscape of Vigna mungo.</title>
        <authorList>
            <person name="Junaid A."/>
            <person name="Singh B."/>
            <person name="Bhatia S."/>
        </authorList>
    </citation>
    <scope>NUCLEOTIDE SEQUENCE [LARGE SCALE GENOMIC DNA]</scope>
    <source>
        <strain evidence="2">Urdbean</strain>
    </source>
</reference>
<dbReference type="AlphaFoldDB" id="A0AAQ3NGK0"/>
<keyword evidence="3" id="KW-1185">Reference proteome</keyword>
<evidence type="ECO:0000313" key="3">
    <source>
        <dbReference type="Proteomes" id="UP001374535"/>
    </source>
</evidence>
<evidence type="ECO:0008006" key="4">
    <source>
        <dbReference type="Google" id="ProtNLM"/>
    </source>
</evidence>
<evidence type="ECO:0000313" key="2">
    <source>
        <dbReference type="EMBL" id="WVZ08575.1"/>
    </source>
</evidence>
<evidence type="ECO:0000256" key="1">
    <source>
        <dbReference type="SAM" id="SignalP"/>
    </source>
</evidence>
<organism evidence="2 3">
    <name type="scientific">Vigna mungo</name>
    <name type="common">Black gram</name>
    <name type="synonym">Phaseolus mungo</name>
    <dbReference type="NCBI Taxonomy" id="3915"/>
    <lineage>
        <taxon>Eukaryota</taxon>
        <taxon>Viridiplantae</taxon>
        <taxon>Streptophyta</taxon>
        <taxon>Embryophyta</taxon>
        <taxon>Tracheophyta</taxon>
        <taxon>Spermatophyta</taxon>
        <taxon>Magnoliopsida</taxon>
        <taxon>eudicotyledons</taxon>
        <taxon>Gunneridae</taxon>
        <taxon>Pentapetalae</taxon>
        <taxon>rosids</taxon>
        <taxon>fabids</taxon>
        <taxon>Fabales</taxon>
        <taxon>Fabaceae</taxon>
        <taxon>Papilionoideae</taxon>
        <taxon>50 kb inversion clade</taxon>
        <taxon>NPAAA clade</taxon>
        <taxon>indigoferoid/millettioid clade</taxon>
        <taxon>Phaseoleae</taxon>
        <taxon>Vigna</taxon>
    </lineage>
</organism>
<keyword evidence="1" id="KW-0732">Signal</keyword>
<gene>
    <name evidence="2" type="ORF">V8G54_021921</name>
</gene>
<dbReference type="Proteomes" id="UP001374535">
    <property type="component" value="Chromosome 6"/>
</dbReference>
<name>A0AAQ3NGK0_VIGMU</name>
<accession>A0AAQ3NGK0</accession>
<dbReference type="EMBL" id="CP144695">
    <property type="protein sequence ID" value="WVZ08575.1"/>
    <property type="molecule type" value="Genomic_DNA"/>
</dbReference>
<feature type="chain" id="PRO_5042978488" description="Secreted protein" evidence="1">
    <location>
        <begin position="23"/>
        <end position="108"/>
    </location>
</feature>
<sequence>MRYLTTCLHLLVVRKIVSYMLSFTVTQRFCNVCERKRVSQNPNSVPNTIFPCFKLLQKSVRVSEAVTTISKLHSLRRKENLGEDSVIASLLLLELSCLYIIKPCCSSH</sequence>
<feature type="signal peptide" evidence="1">
    <location>
        <begin position="1"/>
        <end position="22"/>
    </location>
</feature>